<sequence length="473" mass="54518">MKKWTKLVLSVMLMAPIFSGYVFAEEEEYEDVKYPRIYSLVVDRFMNGNNENNKMIKNNDKSNDLPLGGDFQGISSKLEYIHDMGFNTIHISPVFEHDKNDFLGYKVKNYDGIDKVLGGEKAFKSLIDKIHQKDMEIVVDMPVTYTSEFNKSIDGDLNNIQKSYFKDDKFIDLKDPENQGLYKAKVESFVEEYQVDGVSMNIVQDGIDAEEFIPEGVESYGIINKDGIKANNFTHLSSNNMRTSLQDAFKNVNTDIPTYNKSNEVLMADTWFTERFTKHAADENMFPGTRIKQLMTYMWGYKGPIMMNYGTEIAANGSKIETINQLQNFRTDKEVVEYLEKVSNTFKQYQELFEGTVKVLPHDKGTMLYYYDTNTIDYILNVNDSSKSKKVTISGEDIEKNKMLSGLIVGDNIKKKNNEYNLITDREETELYAIIKERGLNNTYFVAAIMVVVLFGLFIYLVSRKSKKQKMNK</sequence>
<comment type="cofactor">
    <cofactor evidence="1">
        <name>Ca(2+)</name>
        <dbReference type="ChEBI" id="CHEBI:29108"/>
    </cofactor>
</comment>
<dbReference type="Gene3D" id="2.60.40.1180">
    <property type="entry name" value="Golgi alpha-mannosidase II"/>
    <property type="match status" value="1"/>
</dbReference>
<gene>
    <name evidence="7" type="ORF">KQ656_03060</name>
    <name evidence="8" type="ORF">PYH69_04555</name>
</gene>
<evidence type="ECO:0000256" key="4">
    <source>
        <dbReference type="SAM" id="Phobius"/>
    </source>
</evidence>
<dbReference type="InterPro" id="IPR054174">
    <property type="entry name" value="Alpha-amylase-like_C"/>
</dbReference>
<dbReference type="CDD" id="cd00551">
    <property type="entry name" value="AmyAc_family"/>
    <property type="match status" value="1"/>
</dbReference>
<keyword evidence="9" id="KW-1185">Reference proteome</keyword>
<name>A0AAX3W6K3_MAMLE</name>
<organism evidence="8 10">
    <name type="scientific">Mammaliicoccus lentus</name>
    <name type="common">Staphylococcus lentus</name>
    <dbReference type="NCBI Taxonomy" id="42858"/>
    <lineage>
        <taxon>Bacteria</taxon>
        <taxon>Bacillati</taxon>
        <taxon>Bacillota</taxon>
        <taxon>Bacilli</taxon>
        <taxon>Bacillales</taxon>
        <taxon>Staphylococcaceae</taxon>
        <taxon>Mammaliicoccus</taxon>
    </lineage>
</organism>
<dbReference type="PANTHER" id="PTHR10357">
    <property type="entry name" value="ALPHA-AMYLASE FAMILY MEMBER"/>
    <property type="match status" value="1"/>
</dbReference>
<evidence type="ECO:0000313" key="8">
    <source>
        <dbReference type="EMBL" id="WHI60908.1"/>
    </source>
</evidence>
<dbReference type="SMART" id="SM00642">
    <property type="entry name" value="Aamy"/>
    <property type="match status" value="1"/>
</dbReference>
<accession>A0AAX3W6K3</accession>
<dbReference type="Proteomes" id="UP001223261">
    <property type="component" value="Chromosome"/>
</dbReference>
<dbReference type="GO" id="GO:0046872">
    <property type="term" value="F:metal ion binding"/>
    <property type="evidence" value="ECO:0007669"/>
    <property type="project" value="UniProtKB-KW"/>
</dbReference>
<keyword evidence="2" id="KW-0479">Metal-binding</keyword>
<dbReference type="Pfam" id="PF22026">
    <property type="entry name" value="Alpha-amylase_C_2"/>
    <property type="match status" value="1"/>
</dbReference>
<feature type="chain" id="PRO_5043982522" evidence="5">
    <location>
        <begin position="25"/>
        <end position="473"/>
    </location>
</feature>
<evidence type="ECO:0000313" key="10">
    <source>
        <dbReference type="Proteomes" id="UP001223261"/>
    </source>
</evidence>
<dbReference type="EMBL" id="JAHLZN010000003">
    <property type="protein sequence ID" value="MBU6112919.1"/>
    <property type="molecule type" value="Genomic_DNA"/>
</dbReference>
<dbReference type="SUPFAM" id="SSF51445">
    <property type="entry name" value="(Trans)glycosidases"/>
    <property type="match status" value="1"/>
</dbReference>
<dbReference type="GO" id="GO:0005975">
    <property type="term" value="P:carbohydrate metabolic process"/>
    <property type="evidence" value="ECO:0007669"/>
    <property type="project" value="InterPro"/>
</dbReference>
<evidence type="ECO:0000259" key="6">
    <source>
        <dbReference type="SMART" id="SM00642"/>
    </source>
</evidence>
<keyword evidence="4" id="KW-1133">Transmembrane helix</keyword>
<keyword evidence="4" id="KW-0812">Transmembrane</keyword>
<dbReference type="InterPro" id="IPR013780">
    <property type="entry name" value="Glyco_hydro_b"/>
</dbReference>
<dbReference type="Proteomes" id="UP000770161">
    <property type="component" value="Unassembled WGS sequence"/>
</dbReference>
<evidence type="ECO:0000256" key="3">
    <source>
        <dbReference type="ARBA" id="ARBA00022729"/>
    </source>
</evidence>
<evidence type="ECO:0000313" key="9">
    <source>
        <dbReference type="Proteomes" id="UP000770161"/>
    </source>
</evidence>
<dbReference type="InterPro" id="IPR006047">
    <property type="entry name" value="GH13_cat_dom"/>
</dbReference>
<evidence type="ECO:0000256" key="5">
    <source>
        <dbReference type="SAM" id="SignalP"/>
    </source>
</evidence>
<dbReference type="Pfam" id="PF00128">
    <property type="entry name" value="Alpha-amylase"/>
    <property type="match status" value="1"/>
</dbReference>
<keyword evidence="3 5" id="KW-0732">Signal</keyword>
<dbReference type="Gene3D" id="3.20.20.80">
    <property type="entry name" value="Glycosidases"/>
    <property type="match status" value="2"/>
</dbReference>
<proteinExistence type="predicted"/>
<dbReference type="PANTHER" id="PTHR10357:SF215">
    <property type="entry name" value="ALPHA-AMYLASE 1"/>
    <property type="match status" value="1"/>
</dbReference>
<keyword evidence="4" id="KW-0472">Membrane</keyword>
<dbReference type="EMBL" id="CP118848">
    <property type="protein sequence ID" value="WHI60908.1"/>
    <property type="molecule type" value="Genomic_DNA"/>
</dbReference>
<dbReference type="GeneID" id="99677271"/>
<dbReference type="AlphaFoldDB" id="A0AAX3W6K3"/>
<reference evidence="8" key="2">
    <citation type="journal article" date="2023" name="Antibiotics">
        <title>Prevalence and Molecular Characterization of Methicillin-Resistant Staphylococci (MRS) and Mammaliicocci (MRM) in Dromedary Camels from Algeria: First Detection of SCCmec-mecC Hybrid in Methicillin-Resistant Mammaliicoccus lentus.</title>
        <authorList>
            <person name="Belhout C."/>
            <person name="Boyen F."/>
            <person name="Vereecke N."/>
            <person name="Theuns S."/>
            <person name="Taibi N."/>
            <person name="Stegger M."/>
            <person name="de la Fe-Rodriguez P.Y."/>
            <person name="Bouayad L."/>
            <person name="Elgroud R."/>
            <person name="Butaye P."/>
        </authorList>
    </citation>
    <scope>NUCLEOTIDE SEQUENCE</scope>
    <source>
        <strain evidence="8">7048</strain>
    </source>
</reference>
<reference evidence="7 9" key="1">
    <citation type="submission" date="2021-06" db="EMBL/GenBank/DDBJ databases">
        <title>Staphylococcus lentus K169 genome sequencing.</title>
        <authorList>
            <person name="Sundareshan S."/>
            <person name="Akhila D.S."/>
            <person name="Prachi D."/>
            <person name="Sivakumar R."/>
            <person name="Rajendhran J."/>
            <person name="Isloor S."/>
            <person name="Hegde N.R."/>
        </authorList>
    </citation>
    <scope>NUCLEOTIDE SEQUENCE [LARGE SCALE GENOMIC DNA]</scope>
    <source>
        <strain evidence="7 9">K169</strain>
    </source>
</reference>
<dbReference type="InterPro" id="IPR017853">
    <property type="entry name" value="GH"/>
</dbReference>
<feature type="signal peptide" evidence="5">
    <location>
        <begin position="1"/>
        <end position="24"/>
    </location>
</feature>
<evidence type="ECO:0000256" key="2">
    <source>
        <dbReference type="ARBA" id="ARBA00022723"/>
    </source>
</evidence>
<feature type="domain" description="Glycosyl hydrolase family 13 catalytic" evidence="6">
    <location>
        <begin position="39"/>
        <end position="330"/>
    </location>
</feature>
<feature type="transmembrane region" description="Helical" evidence="4">
    <location>
        <begin position="444"/>
        <end position="463"/>
    </location>
</feature>
<protein>
    <submittedName>
        <fullName evidence="8">Alpha-amylase family protein</fullName>
    </submittedName>
</protein>
<dbReference type="RefSeq" id="WP_016999940.1">
    <property type="nucleotide sequence ID" value="NZ_CP116807.1"/>
</dbReference>
<evidence type="ECO:0000313" key="7">
    <source>
        <dbReference type="EMBL" id="MBU6112919.1"/>
    </source>
</evidence>
<evidence type="ECO:0000256" key="1">
    <source>
        <dbReference type="ARBA" id="ARBA00001913"/>
    </source>
</evidence>